<comment type="subcellular location">
    <subcellularLocation>
        <location evidence="1">Secreted</location>
    </subcellularLocation>
</comment>
<dbReference type="SMART" id="SM00211">
    <property type="entry name" value="TY"/>
    <property type="match status" value="1"/>
</dbReference>
<organism evidence="7 8">
    <name type="scientific">Pan troglodytes</name>
    <name type="common">Chimpanzee</name>
    <dbReference type="NCBI Taxonomy" id="9598"/>
    <lineage>
        <taxon>Eukaryota</taxon>
        <taxon>Metazoa</taxon>
        <taxon>Chordata</taxon>
        <taxon>Craniata</taxon>
        <taxon>Vertebrata</taxon>
        <taxon>Euteleostomi</taxon>
        <taxon>Mammalia</taxon>
        <taxon>Eutheria</taxon>
        <taxon>Euarchontoglires</taxon>
        <taxon>Primates</taxon>
        <taxon>Haplorrhini</taxon>
        <taxon>Catarrhini</taxon>
        <taxon>Hominidae</taxon>
        <taxon>Pan</taxon>
    </lineage>
</organism>
<dbReference type="PROSITE" id="PS51162">
    <property type="entry name" value="THYROGLOBULIN_1_2"/>
    <property type="match status" value="1"/>
</dbReference>
<dbReference type="Proteomes" id="UP000236370">
    <property type="component" value="Unassembled WGS sequence"/>
</dbReference>
<evidence type="ECO:0000313" key="7">
    <source>
        <dbReference type="EMBL" id="PNI33600.1"/>
    </source>
</evidence>
<evidence type="ECO:0000313" key="8">
    <source>
        <dbReference type="Proteomes" id="UP000236370"/>
    </source>
</evidence>
<keyword evidence="3" id="KW-0677">Repeat</keyword>
<evidence type="ECO:0000256" key="5">
    <source>
        <dbReference type="PROSITE-ProRule" id="PRU00500"/>
    </source>
</evidence>
<accession>A0A2J8KF29</accession>
<evidence type="ECO:0000256" key="1">
    <source>
        <dbReference type="ARBA" id="ARBA00004613"/>
    </source>
</evidence>
<dbReference type="InterPro" id="IPR051950">
    <property type="entry name" value="Dev_reg/Prot_inhib"/>
</dbReference>
<dbReference type="PANTHER" id="PTHR12352:SF3">
    <property type="entry name" value="NIDOGEN-2"/>
    <property type="match status" value="1"/>
</dbReference>
<keyword evidence="2" id="KW-0964">Secreted</keyword>
<dbReference type="Gene3D" id="4.10.800.10">
    <property type="entry name" value="Thyroglobulin type-1"/>
    <property type="match status" value="1"/>
</dbReference>
<dbReference type="SUPFAM" id="SSF57610">
    <property type="entry name" value="Thyroglobulin type-1 domain"/>
    <property type="match status" value="1"/>
</dbReference>
<name>A0A2J8KF29_PANTR</name>
<dbReference type="GO" id="GO:0005576">
    <property type="term" value="C:extracellular region"/>
    <property type="evidence" value="ECO:0007669"/>
    <property type="project" value="UniProtKB-SubCell"/>
</dbReference>
<dbReference type="Pfam" id="PF00086">
    <property type="entry name" value="Thyroglobulin_1"/>
    <property type="match status" value="1"/>
</dbReference>
<protein>
    <submittedName>
        <fullName evidence="7">TG isoform 2</fullName>
    </submittedName>
</protein>
<comment type="caution">
    <text evidence="5">Lacks conserved residue(s) required for the propagation of feature annotation.</text>
</comment>
<dbReference type="AlphaFoldDB" id="A0A2J8KF29"/>
<dbReference type="EMBL" id="NBAG03000372">
    <property type="protein sequence ID" value="PNI33600.1"/>
    <property type="molecule type" value="Genomic_DNA"/>
</dbReference>
<evidence type="ECO:0000256" key="4">
    <source>
        <dbReference type="ARBA" id="ARBA00023157"/>
    </source>
</evidence>
<dbReference type="InterPro" id="IPR036857">
    <property type="entry name" value="Thyroglobulin_1_sf"/>
</dbReference>
<sequence>SAGASALLRSGPYVPQCDAFGSWEPVQCHAGTGHCWCVDEKGGFIPASLTARSLQIPQCPTTCEKSRTSGLLSSWKQARSQENPSPRDLFVPACLEARGVRCHSTRRRWLVEQSCVRQPRAPQGLPSSSANCCAARAPGACFHQGH</sequence>
<keyword evidence="4 5" id="KW-1015">Disulfide bond</keyword>
<feature type="domain" description="Thyroglobulin type-1" evidence="6">
    <location>
        <begin position="1"/>
        <end position="59"/>
    </location>
</feature>
<evidence type="ECO:0000256" key="3">
    <source>
        <dbReference type="ARBA" id="ARBA00022737"/>
    </source>
</evidence>
<comment type="caution">
    <text evidence="7">The sequence shown here is derived from an EMBL/GenBank/DDBJ whole genome shotgun (WGS) entry which is preliminary data.</text>
</comment>
<dbReference type="PROSITE" id="PS00484">
    <property type="entry name" value="THYROGLOBULIN_1_1"/>
    <property type="match status" value="1"/>
</dbReference>
<dbReference type="PANTHER" id="PTHR12352">
    <property type="entry name" value="SECRETED MODULAR CALCIUM-BINDING PROTEIN"/>
    <property type="match status" value="1"/>
</dbReference>
<feature type="disulfide bond" evidence="5">
    <location>
        <begin position="28"/>
        <end position="35"/>
    </location>
</feature>
<dbReference type="CDD" id="cd00191">
    <property type="entry name" value="TY"/>
    <property type="match status" value="1"/>
</dbReference>
<dbReference type="FunFam" id="4.10.800.10:FF:000013">
    <property type="entry name" value="Thyroglobulin"/>
    <property type="match status" value="1"/>
</dbReference>
<reference evidence="7 8" key="1">
    <citation type="submission" date="2017-12" db="EMBL/GenBank/DDBJ databases">
        <title>High-resolution comparative analysis of great ape genomes.</title>
        <authorList>
            <person name="Pollen A."/>
            <person name="Hastie A."/>
            <person name="Hormozdiari F."/>
            <person name="Dougherty M."/>
            <person name="Liu R."/>
            <person name="Chaisson M."/>
            <person name="Hoppe E."/>
            <person name="Hill C."/>
            <person name="Pang A."/>
            <person name="Hillier L."/>
            <person name="Baker C."/>
            <person name="Armstrong J."/>
            <person name="Shendure J."/>
            <person name="Paten B."/>
            <person name="Wilson R."/>
            <person name="Chao H."/>
            <person name="Schneider V."/>
            <person name="Ventura M."/>
            <person name="Kronenberg Z."/>
            <person name="Murali S."/>
            <person name="Gordon D."/>
            <person name="Cantsilieris S."/>
            <person name="Munson K."/>
            <person name="Nelson B."/>
            <person name="Raja A."/>
            <person name="Underwood J."/>
            <person name="Diekhans M."/>
            <person name="Fiddes I."/>
            <person name="Haussler D."/>
            <person name="Eichler E."/>
        </authorList>
    </citation>
    <scope>NUCLEOTIDE SEQUENCE [LARGE SCALE GENOMIC DNA]</scope>
    <source>
        <strain evidence="7">Yerkes chimp pedigree #C0471</strain>
    </source>
</reference>
<dbReference type="InterPro" id="IPR000716">
    <property type="entry name" value="Thyroglobulin_1"/>
</dbReference>
<evidence type="ECO:0000259" key="6">
    <source>
        <dbReference type="PROSITE" id="PS51162"/>
    </source>
</evidence>
<feature type="non-terminal residue" evidence="7">
    <location>
        <position position="1"/>
    </location>
</feature>
<evidence type="ECO:0000256" key="2">
    <source>
        <dbReference type="ARBA" id="ARBA00022525"/>
    </source>
</evidence>
<gene>
    <name evidence="7" type="ORF">CK820_G0039239</name>
</gene>
<proteinExistence type="predicted"/>